<dbReference type="InterPro" id="IPR003593">
    <property type="entry name" value="AAA+_ATPase"/>
</dbReference>
<keyword evidence="2" id="KW-0472">Membrane</keyword>
<keyword evidence="1" id="KW-0813">Transport</keyword>
<dbReference type="Pfam" id="PF00005">
    <property type="entry name" value="ABC_tran"/>
    <property type="match status" value="1"/>
</dbReference>
<dbReference type="AlphaFoldDB" id="A0A3M6Q2V1"/>
<gene>
    <name evidence="6" type="ORF">EBQ25_11335</name>
    <name evidence="7" type="ORF">EBQ26_08630</name>
</gene>
<evidence type="ECO:0000313" key="6">
    <source>
        <dbReference type="EMBL" id="RMW96173.1"/>
    </source>
</evidence>
<evidence type="ECO:0000256" key="3">
    <source>
        <dbReference type="ARBA" id="ARBA00022741"/>
    </source>
</evidence>
<dbReference type="RefSeq" id="WP_122238622.1">
    <property type="nucleotide sequence ID" value="NZ_RDQL01000021.1"/>
</dbReference>
<dbReference type="SMART" id="SM00382">
    <property type="entry name" value="AAA"/>
    <property type="match status" value="1"/>
</dbReference>
<dbReference type="InterPro" id="IPR027417">
    <property type="entry name" value="P-loop_NTPase"/>
</dbReference>
<dbReference type="InterPro" id="IPR032823">
    <property type="entry name" value="BCA_ABC_TP_C"/>
</dbReference>
<dbReference type="InterPro" id="IPR051120">
    <property type="entry name" value="ABC_AA/LPS_Transport"/>
</dbReference>
<protein>
    <submittedName>
        <fullName evidence="7">ABC transporter ATP-binding protein</fullName>
    </submittedName>
</protein>
<dbReference type="GO" id="GO:0005524">
    <property type="term" value="F:ATP binding"/>
    <property type="evidence" value="ECO:0007669"/>
    <property type="project" value="UniProtKB-KW"/>
</dbReference>
<dbReference type="Proteomes" id="UP000267035">
    <property type="component" value="Unassembled WGS sequence"/>
</dbReference>
<dbReference type="InterPro" id="IPR003439">
    <property type="entry name" value="ABC_transporter-like_ATP-bd"/>
</dbReference>
<dbReference type="PANTHER" id="PTHR45772:SF3">
    <property type="entry name" value="ABC TRANSPORTER ATP-BINDING PROTEIN"/>
    <property type="match status" value="1"/>
</dbReference>
<evidence type="ECO:0000313" key="7">
    <source>
        <dbReference type="EMBL" id="RMW96880.1"/>
    </source>
</evidence>
<keyword evidence="2" id="KW-1003">Cell membrane</keyword>
<dbReference type="CDD" id="cd03219">
    <property type="entry name" value="ABC_Mj1267_LivG_branched"/>
    <property type="match status" value="1"/>
</dbReference>
<feature type="domain" description="ABC transporter" evidence="5">
    <location>
        <begin position="15"/>
        <end position="256"/>
    </location>
</feature>
<dbReference type="EMBL" id="RDQL01000021">
    <property type="protein sequence ID" value="RMW96173.1"/>
    <property type="molecule type" value="Genomic_DNA"/>
</dbReference>
<dbReference type="GO" id="GO:0005886">
    <property type="term" value="C:plasma membrane"/>
    <property type="evidence" value="ECO:0007669"/>
    <property type="project" value="TreeGrafter"/>
</dbReference>
<accession>A0A3M6Q2V1</accession>
<dbReference type="Pfam" id="PF12399">
    <property type="entry name" value="BCA_ABC_TP_C"/>
    <property type="match status" value="1"/>
</dbReference>
<evidence type="ECO:0000259" key="5">
    <source>
        <dbReference type="PROSITE" id="PS50893"/>
    </source>
</evidence>
<dbReference type="SUPFAM" id="SSF52540">
    <property type="entry name" value="P-loop containing nucleoside triphosphate hydrolases"/>
    <property type="match status" value="1"/>
</dbReference>
<dbReference type="PANTHER" id="PTHR45772">
    <property type="entry name" value="CONSERVED COMPONENT OF ABC TRANSPORTER FOR NATURAL AMINO ACIDS-RELATED"/>
    <property type="match status" value="1"/>
</dbReference>
<accession>A0A3M6PYQ4</accession>
<reference evidence="8 9" key="1">
    <citation type="submission" date="2018-10" db="EMBL/GenBank/DDBJ databases">
        <title>Comamonadaceae CDC group NO-1 genome sequencing and assembly.</title>
        <authorList>
            <person name="Bernier A.-M."/>
            <person name="Bernard K."/>
        </authorList>
    </citation>
    <scope>NUCLEOTIDE SEQUENCE [LARGE SCALE GENOMIC DNA]</scope>
    <source>
        <strain evidence="6 8">NML161473</strain>
        <strain evidence="7 9">NML970147</strain>
    </source>
</reference>
<name>A0A3M6Q2V1_9BURK</name>
<dbReference type="Gene3D" id="3.40.50.300">
    <property type="entry name" value="P-loop containing nucleotide triphosphate hydrolases"/>
    <property type="match status" value="1"/>
</dbReference>
<evidence type="ECO:0000256" key="4">
    <source>
        <dbReference type="ARBA" id="ARBA00022840"/>
    </source>
</evidence>
<keyword evidence="4 7" id="KW-0067">ATP-binding</keyword>
<proteinExistence type="predicted"/>
<dbReference type="GO" id="GO:0016887">
    <property type="term" value="F:ATP hydrolysis activity"/>
    <property type="evidence" value="ECO:0007669"/>
    <property type="project" value="InterPro"/>
</dbReference>
<keyword evidence="8" id="KW-1185">Reference proteome</keyword>
<sequence length="276" mass="29488">MSFPSPPGPPAAPALQLRGVHKKLGGLQVLRSMDLTVHAGERVAIIGPNGAGKSTLFNLISGRMAPDGGSIALQGQPIEGKTPFAINRLGLARSFQISSLFPGLSVFDNLRCGLLWHSGQRYSWWRALGRLHEVNRRTQALLQALQLQHRRDVLAMHLSYAEQRALEMGVAAASGAPVLLLDEPTAGMSRDETAHCVALIRQLTAGRTLLIIEHDMEVVFSLADRIAVLAQGQVIAFDTPARVRAHPAVQQAYLGQLGASSNACDDAPAKEAHAAG</sequence>
<dbReference type="Proteomes" id="UP000267521">
    <property type="component" value="Unassembled WGS sequence"/>
</dbReference>
<evidence type="ECO:0000256" key="1">
    <source>
        <dbReference type="ARBA" id="ARBA00022448"/>
    </source>
</evidence>
<evidence type="ECO:0000256" key="2">
    <source>
        <dbReference type="ARBA" id="ARBA00022475"/>
    </source>
</evidence>
<keyword evidence="3" id="KW-0547">Nucleotide-binding</keyword>
<organism evidence="7 9">
    <name type="scientific">Allofranklinella schreckenbergeri</name>
    <dbReference type="NCBI Taxonomy" id="1076744"/>
    <lineage>
        <taxon>Bacteria</taxon>
        <taxon>Pseudomonadati</taxon>
        <taxon>Pseudomonadota</taxon>
        <taxon>Betaproteobacteria</taxon>
        <taxon>Burkholderiales</taxon>
        <taxon>Comamonadaceae</taxon>
        <taxon>Allofranklinella</taxon>
    </lineage>
</organism>
<evidence type="ECO:0000313" key="9">
    <source>
        <dbReference type="Proteomes" id="UP000267521"/>
    </source>
</evidence>
<dbReference type="EMBL" id="RDQM01000010">
    <property type="protein sequence ID" value="RMW96880.1"/>
    <property type="molecule type" value="Genomic_DNA"/>
</dbReference>
<evidence type="ECO:0000313" key="8">
    <source>
        <dbReference type="Proteomes" id="UP000267035"/>
    </source>
</evidence>
<comment type="caution">
    <text evidence="7">The sequence shown here is derived from an EMBL/GenBank/DDBJ whole genome shotgun (WGS) entry which is preliminary data.</text>
</comment>
<dbReference type="PROSITE" id="PS50893">
    <property type="entry name" value="ABC_TRANSPORTER_2"/>
    <property type="match status" value="1"/>
</dbReference>